<dbReference type="GO" id="GO:0006412">
    <property type="term" value="P:translation"/>
    <property type="evidence" value="ECO:0007669"/>
    <property type="project" value="UniProtKB-UniRule"/>
</dbReference>
<dbReference type="NCBIfam" id="TIGR01011">
    <property type="entry name" value="rpsB_bact"/>
    <property type="match status" value="1"/>
</dbReference>
<evidence type="ECO:0000256" key="2">
    <source>
        <dbReference type="ARBA" id="ARBA00022980"/>
    </source>
</evidence>
<keyword evidence="2 5" id="KW-0689">Ribosomal protein</keyword>
<dbReference type="Gene3D" id="1.10.287.610">
    <property type="entry name" value="Helix hairpin bin"/>
    <property type="match status" value="1"/>
</dbReference>
<dbReference type="InterPro" id="IPR001865">
    <property type="entry name" value="Ribosomal_uS2"/>
</dbReference>
<keyword evidence="3 5" id="KW-0687">Ribonucleoprotein</keyword>
<dbReference type="InterPro" id="IPR018130">
    <property type="entry name" value="Ribosomal_uS2_CS"/>
</dbReference>
<dbReference type="EMBL" id="JAGQKZ010000010">
    <property type="protein sequence ID" value="MCA9391919.1"/>
    <property type="molecule type" value="Genomic_DNA"/>
</dbReference>
<accession>A0A955LKL0</accession>
<dbReference type="AlphaFoldDB" id="A0A955LKL0"/>
<evidence type="ECO:0000313" key="7">
    <source>
        <dbReference type="EMBL" id="MCA9391919.1"/>
    </source>
</evidence>
<dbReference type="SUPFAM" id="SSF52313">
    <property type="entry name" value="Ribosomal protein S2"/>
    <property type="match status" value="1"/>
</dbReference>
<reference evidence="7" key="2">
    <citation type="journal article" date="2021" name="Microbiome">
        <title>Successional dynamics and alternative stable states in a saline activated sludge microbial community over 9 years.</title>
        <authorList>
            <person name="Wang Y."/>
            <person name="Ye J."/>
            <person name="Ju F."/>
            <person name="Liu L."/>
            <person name="Boyd J.A."/>
            <person name="Deng Y."/>
            <person name="Parks D.H."/>
            <person name="Jiang X."/>
            <person name="Yin X."/>
            <person name="Woodcroft B.J."/>
            <person name="Tyson G.W."/>
            <person name="Hugenholtz P."/>
            <person name="Polz M.F."/>
            <person name="Zhang T."/>
        </authorList>
    </citation>
    <scope>NUCLEOTIDE SEQUENCE</scope>
    <source>
        <strain evidence="7">HKST-UBA03</strain>
    </source>
</reference>
<protein>
    <recommendedName>
        <fullName evidence="4 5">Small ribosomal subunit protein uS2</fullName>
    </recommendedName>
</protein>
<evidence type="ECO:0000256" key="3">
    <source>
        <dbReference type="ARBA" id="ARBA00023274"/>
    </source>
</evidence>
<dbReference type="Proteomes" id="UP000751518">
    <property type="component" value="Unassembled WGS sequence"/>
</dbReference>
<proteinExistence type="inferred from homology"/>
<evidence type="ECO:0000256" key="6">
    <source>
        <dbReference type="RuleBase" id="RU003631"/>
    </source>
</evidence>
<dbReference type="PROSITE" id="PS00963">
    <property type="entry name" value="RIBOSOMAL_S2_2"/>
    <property type="match status" value="1"/>
</dbReference>
<organism evidence="7 8">
    <name type="scientific">candidate division WWE3 bacterium</name>
    <dbReference type="NCBI Taxonomy" id="2053526"/>
    <lineage>
        <taxon>Bacteria</taxon>
        <taxon>Katanobacteria</taxon>
    </lineage>
</organism>
<dbReference type="Gene3D" id="3.40.50.10490">
    <property type="entry name" value="Glucose-6-phosphate isomerase like protein, domain 1"/>
    <property type="match status" value="1"/>
</dbReference>
<dbReference type="PANTHER" id="PTHR12534:SF0">
    <property type="entry name" value="SMALL RIBOSOMAL SUBUNIT PROTEIN US2M"/>
    <property type="match status" value="1"/>
</dbReference>
<dbReference type="PRINTS" id="PR00395">
    <property type="entry name" value="RIBOSOMALS2"/>
</dbReference>
<dbReference type="GO" id="GO:0022627">
    <property type="term" value="C:cytosolic small ribosomal subunit"/>
    <property type="evidence" value="ECO:0007669"/>
    <property type="project" value="TreeGrafter"/>
</dbReference>
<dbReference type="GO" id="GO:0003735">
    <property type="term" value="F:structural constituent of ribosome"/>
    <property type="evidence" value="ECO:0007669"/>
    <property type="project" value="InterPro"/>
</dbReference>
<dbReference type="InterPro" id="IPR023591">
    <property type="entry name" value="Ribosomal_uS2_flav_dom_sf"/>
</dbReference>
<gene>
    <name evidence="5 7" type="primary">rpsB</name>
    <name evidence="7" type="ORF">KC614_01800</name>
</gene>
<name>A0A955LKL0_UNCKA</name>
<dbReference type="PROSITE" id="PS00962">
    <property type="entry name" value="RIBOSOMAL_S2_1"/>
    <property type="match status" value="1"/>
</dbReference>
<reference evidence="7" key="1">
    <citation type="submission" date="2020-04" db="EMBL/GenBank/DDBJ databases">
        <authorList>
            <person name="Zhang T."/>
        </authorList>
    </citation>
    <scope>NUCLEOTIDE SEQUENCE</scope>
    <source>
        <strain evidence="7">HKST-UBA03</strain>
    </source>
</reference>
<sequence>MATKLPTLEEMMEAGVHFGHRTRQWNPKMSEYIYGKLEGIHIINLEKTQEKLQQAVDLLSESLDKDATIVFVGTKRQAAPVVKAVAEDAGVFYITERWPGGLVTNFKTIQSAVKKYEELLEKINDKAYMESVSTKQKYILLKEAERQGKIFKGLQGLEKKPDVLVVIDPRREKTAIAEARKANLPIISIVDTNTDPDMVTHPIPANDDALRSIELILNTLGDSIKSKPKGK</sequence>
<evidence type="ECO:0000256" key="5">
    <source>
        <dbReference type="HAMAP-Rule" id="MF_00291"/>
    </source>
</evidence>
<comment type="similarity">
    <text evidence="1 5 6">Belongs to the universal ribosomal protein uS2 family.</text>
</comment>
<dbReference type="InterPro" id="IPR005706">
    <property type="entry name" value="Ribosomal_uS2_bac/mit/plastid"/>
</dbReference>
<dbReference type="Pfam" id="PF00318">
    <property type="entry name" value="Ribosomal_S2"/>
    <property type="match status" value="1"/>
</dbReference>
<evidence type="ECO:0000256" key="1">
    <source>
        <dbReference type="ARBA" id="ARBA00006242"/>
    </source>
</evidence>
<dbReference type="CDD" id="cd01425">
    <property type="entry name" value="RPS2"/>
    <property type="match status" value="1"/>
</dbReference>
<dbReference type="PANTHER" id="PTHR12534">
    <property type="entry name" value="30S RIBOSOMAL PROTEIN S2 PROKARYOTIC AND ORGANELLAR"/>
    <property type="match status" value="1"/>
</dbReference>
<evidence type="ECO:0000256" key="4">
    <source>
        <dbReference type="ARBA" id="ARBA00035256"/>
    </source>
</evidence>
<evidence type="ECO:0000313" key="8">
    <source>
        <dbReference type="Proteomes" id="UP000751518"/>
    </source>
</evidence>
<dbReference type="HAMAP" id="MF_00291_B">
    <property type="entry name" value="Ribosomal_uS2_B"/>
    <property type="match status" value="1"/>
</dbReference>
<comment type="caution">
    <text evidence="7">The sequence shown here is derived from an EMBL/GenBank/DDBJ whole genome shotgun (WGS) entry which is preliminary data.</text>
</comment>